<keyword evidence="2" id="KW-0690">Ribosome biogenesis</keyword>
<organism evidence="13 14">
    <name type="scientific">Borrelia hermsii HS1</name>
    <dbReference type="NCBI Taxonomy" id="1867252"/>
    <lineage>
        <taxon>Bacteria</taxon>
        <taxon>Pseudomonadati</taxon>
        <taxon>Spirochaetota</taxon>
        <taxon>Spirochaetia</taxon>
        <taxon>Spirochaetales</taxon>
        <taxon>Borreliaceae</taxon>
        <taxon>Borrelia</taxon>
    </lineage>
</organism>
<dbReference type="Proteomes" id="UP000078430">
    <property type="component" value="Chromosome"/>
</dbReference>
<keyword evidence="10" id="KW-0694">RNA-binding</keyword>
<feature type="domain" description="Toprim" evidence="12">
    <location>
        <begin position="5"/>
        <end position="88"/>
    </location>
</feature>
<evidence type="ECO:0000256" key="5">
    <source>
        <dbReference type="ARBA" id="ARBA00022723"/>
    </source>
</evidence>
<keyword evidence="7" id="KW-0255">Endonuclease</keyword>
<dbReference type="GeneID" id="71843450"/>
<evidence type="ECO:0000256" key="8">
    <source>
        <dbReference type="ARBA" id="ARBA00022801"/>
    </source>
</evidence>
<keyword evidence="8" id="KW-0378">Hydrolase</keyword>
<keyword evidence="5" id="KW-0479">Metal-binding</keyword>
<evidence type="ECO:0000313" key="13">
    <source>
        <dbReference type="EMBL" id="ANA43426.1"/>
    </source>
</evidence>
<dbReference type="RefSeq" id="WP_076982456.1">
    <property type="nucleotide sequence ID" value="NZ_CP014349.1"/>
</dbReference>
<dbReference type="EC" id="3.1.26.8" evidence="11"/>
<dbReference type="PANTHER" id="PTHR39156:SF2">
    <property type="entry name" value="DNA PRIMASE (BACTERIAL TYPE) AND SMALL PRIMASE-LIKE PROTEINS"/>
    <property type="match status" value="1"/>
</dbReference>
<dbReference type="EMBL" id="CP014349">
    <property type="protein sequence ID" value="ANA43426.1"/>
    <property type="molecule type" value="Genomic_DNA"/>
</dbReference>
<evidence type="ECO:0000256" key="2">
    <source>
        <dbReference type="ARBA" id="ARBA00022517"/>
    </source>
</evidence>
<dbReference type="PROSITE" id="PS50880">
    <property type="entry name" value="TOPRIM"/>
    <property type="match status" value="1"/>
</dbReference>
<gene>
    <name evidence="13" type="ORF">AXX13_03155</name>
</gene>
<keyword evidence="3" id="KW-0698">rRNA processing</keyword>
<evidence type="ECO:0000256" key="10">
    <source>
        <dbReference type="ARBA" id="ARBA00022884"/>
    </source>
</evidence>
<keyword evidence="6" id="KW-0699">rRNA-binding</keyword>
<dbReference type="SMART" id="SM00493">
    <property type="entry name" value="TOPRIM"/>
    <property type="match status" value="1"/>
</dbReference>
<dbReference type="SUPFAM" id="SSF110455">
    <property type="entry name" value="Toprim domain"/>
    <property type="match status" value="1"/>
</dbReference>
<dbReference type="InterPro" id="IPR025156">
    <property type="entry name" value="RNase_M5_C"/>
</dbReference>
<evidence type="ECO:0000313" key="14">
    <source>
        <dbReference type="Proteomes" id="UP000078430"/>
    </source>
</evidence>
<reference evidence="13 14" key="1">
    <citation type="journal article" date="2016" name="Genome Announc.">
        <title>Chromosome and Plasmids of the Tick-Borne Relapsing Fever Agent Borrelia hermsii.</title>
        <authorList>
            <person name="Barbour A.G."/>
        </authorList>
    </citation>
    <scope>NUCLEOTIDE SEQUENCE [LARGE SCALE GENOMIC DNA]</scope>
    <source>
        <strain evidence="13 14">HS1</strain>
    </source>
</reference>
<dbReference type="InterPro" id="IPR004466">
    <property type="entry name" value="RNase_M5"/>
</dbReference>
<evidence type="ECO:0000256" key="3">
    <source>
        <dbReference type="ARBA" id="ARBA00022552"/>
    </source>
</evidence>
<dbReference type="PANTHER" id="PTHR39156">
    <property type="entry name" value="RIBONUCLEASE M5"/>
    <property type="match status" value="1"/>
</dbReference>
<dbReference type="Pfam" id="PF13331">
    <property type="entry name" value="DUF4093"/>
    <property type="match status" value="1"/>
</dbReference>
<protein>
    <recommendedName>
        <fullName evidence="11">Ribonuclease M5</fullName>
        <ecNumber evidence="11">3.1.26.8</ecNumber>
    </recommendedName>
</protein>
<dbReference type="Gene3D" id="3.40.1360.10">
    <property type="match status" value="1"/>
</dbReference>
<dbReference type="NCBIfam" id="TIGR00334">
    <property type="entry name" value="5S_RNA_mat_M5"/>
    <property type="match status" value="1"/>
</dbReference>
<keyword evidence="14" id="KW-1185">Reference proteome</keyword>
<keyword evidence="9" id="KW-0460">Magnesium</keyword>
<evidence type="ECO:0000256" key="1">
    <source>
        <dbReference type="ARBA" id="ARBA00022490"/>
    </source>
</evidence>
<proteinExistence type="predicted"/>
<dbReference type="InterPro" id="IPR006171">
    <property type="entry name" value="TOPRIM_dom"/>
</dbReference>
<evidence type="ECO:0000256" key="4">
    <source>
        <dbReference type="ARBA" id="ARBA00022722"/>
    </source>
</evidence>
<evidence type="ECO:0000256" key="7">
    <source>
        <dbReference type="ARBA" id="ARBA00022759"/>
    </source>
</evidence>
<sequence>MEQLKEIIVVEGKDDAKRIKELFKCTIVETGGLYLKQSTINVLKKALKTNGIIIFTDSDKAGNLIRQQILKRMNYLNQDKIKHAHLKSKDQEVEMSSKLEIATILRKIGTFDNEKQKEGLSLTDLIELGITGAKSKKRREQIQKHFNLGNGNNKKLLERLNYFKIKREEIEKIISIKESRLPQKESNLRPSG</sequence>
<evidence type="ECO:0000259" key="12">
    <source>
        <dbReference type="PROSITE" id="PS50880"/>
    </source>
</evidence>
<accession>A0ABN4NZB6</accession>
<evidence type="ECO:0000256" key="11">
    <source>
        <dbReference type="NCBIfam" id="TIGR00334"/>
    </source>
</evidence>
<dbReference type="Pfam" id="PF01751">
    <property type="entry name" value="Toprim"/>
    <property type="match status" value="1"/>
</dbReference>
<keyword evidence="1" id="KW-0963">Cytoplasm</keyword>
<keyword evidence="4" id="KW-0540">Nuclease</keyword>
<evidence type="ECO:0000256" key="6">
    <source>
        <dbReference type="ARBA" id="ARBA00022730"/>
    </source>
</evidence>
<name>A0ABN4NZB6_BORHE</name>
<evidence type="ECO:0000256" key="9">
    <source>
        <dbReference type="ARBA" id="ARBA00022842"/>
    </source>
</evidence>